<name>A0A7R9L9X8_9ACAR</name>
<keyword evidence="2" id="KW-1185">Reference proteome</keyword>
<dbReference type="Proteomes" id="UP000728032">
    <property type="component" value="Unassembled WGS sequence"/>
</dbReference>
<protein>
    <recommendedName>
        <fullName evidence="3">BBSome-interacting protein 1</fullName>
    </recommendedName>
</protein>
<dbReference type="EMBL" id="CAJPVJ010000109">
    <property type="protein sequence ID" value="CAG2161052.1"/>
    <property type="molecule type" value="Genomic_DNA"/>
</dbReference>
<evidence type="ECO:0000313" key="1">
    <source>
        <dbReference type="EMBL" id="CAD7637627.1"/>
    </source>
</evidence>
<dbReference type="GO" id="GO:0097500">
    <property type="term" value="P:receptor localization to non-motile cilium"/>
    <property type="evidence" value="ECO:0007669"/>
    <property type="project" value="TreeGrafter"/>
</dbReference>
<accession>A0A7R9L9X8</accession>
<dbReference type="InterPro" id="IPR028233">
    <property type="entry name" value="BBIP10"/>
</dbReference>
<dbReference type="OrthoDB" id="2154978at2759"/>
<dbReference type="EMBL" id="OC914934">
    <property type="protein sequence ID" value="CAD7637627.1"/>
    <property type="molecule type" value="Genomic_DNA"/>
</dbReference>
<evidence type="ECO:0000313" key="2">
    <source>
        <dbReference type="Proteomes" id="UP000728032"/>
    </source>
</evidence>
<reference evidence="1" key="1">
    <citation type="submission" date="2020-11" db="EMBL/GenBank/DDBJ databases">
        <authorList>
            <person name="Tran Van P."/>
        </authorList>
    </citation>
    <scope>NUCLEOTIDE SEQUENCE</scope>
</reference>
<evidence type="ECO:0008006" key="3">
    <source>
        <dbReference type="Google" id="ProtNLM"/>
    </source>
</evidence>
<organism evidence="1">
    <name type="scientific">Oppiella nova</name>
    <dbReference type="NCBI Taxonomy" id="334625"/>
    <lineage>
        <taxon>Eukaryota</taxon>
        <taxon>Metazoa</taxon>
        <taxon>Ecdysozoa</taxon>
        <taxon>Arthropoda</taxon>
        <taxon>Chelicerata</taxon>
        <taxon>Arachnida</taxon>
        <taxon>Acari</taxon>
        <taxon>Acariformes</taxon>
        <taxon>Sarcoptiformes</taxon>
        <taxon>Oribatida</taxon>
        <taxon>Brachypylina</taxon>
        <taxon>Oppioidea</taxon>
        <taxon>Oppiidae</taxon>
        <taxon>Oppiella</taxon>
    </lineage>
</organism>
<dbReference type="Pfam" id="PF14777">
    <property type="entry name" value="BBIP10"/>
    <property type="match status" value="1"/>
</dbReference>
<dbReference type="GO" id="GO:0034464">
    <property type="term" value="C:BBSome"/>
    <property type="evidence" value="ECO:0007669"/>
    <property type="project" value="InterPro"/>
</dbReference>
<proteinExistence type="predicted"/>
<dbReference type="PANTHER" id="PTHR28596">
    <property type="entry name" value="BBSOME-INTERACTING PROTEIN 1"/>
    <property type="match status" value="1"/>
</dbReference>
<gene>
    <name evidence="1" type="ORF">ONB1V03_LOCUS930</name>
</gene>
<dbReference type="PANTHER" id="PTHR28596:SF1">
    <property type="entry name" value="BBSOME-INTERACTING PROTEIN 1"/>
    <property type="match status" value="1"/>
</dbReference>
<sequence>MVFCCLYEVVVRMSKSEKEIKPVMTNNNIVIQEEKPFFILCKPKLLPLKSMTLEKLEKMQTDAEEKAKQLMAQSDPQ</sequence>
<dbReference type="AlphaFoldDB" id="A0A7R9L9X8"/>
<dbReference type="GO" id="GO:0060271">
    <property type="term" value="P:cilium assembly"/>
    <property type="evidence" value="ECO:0007669"/>
    <property type="project" value="InterPro"/>
</dbReference>